<evidence type="ECO:0000313" key="1">
    <source>
        <dbReference type="EMBL" id="MBB5776597.1"/>
    </source>
</evidence>
<evidence type="ECO:0000313" key="2">
    <source>
        <dbReference type="Proteomes" id="UP000579153"/>
    </source>
</evidence>
<protein>
    <submittedName>
        <fullName evidence="1">Uncharacterized protein</fullName>
    </submittedName>
</protein>
<keyword evidence="2" id="KW-1185">Reference proteome</keyword>
<dbReference type="EMBL" id="JACHMB010000001">
    <property type="protein sequence ID" value="MBB5776597.1"/>
    <property type="molecule type" value="Genomic_DNA"/>
</dbReference>
<comment type="caution">
    <text evidence="1">The sequence shown here is derived from an EMBL/GenBank/DDBJ whole genome shotgun (WGS) entry which is preliminary data.</text>
</comment>
<reference evidence="1 2" key="1">
    <citation type="submission" date="2020-08" db="EMBL/GenBank/DDBJ databases">
        <title>Sequencing the genomes of 1000 actinobacteria strains.</title>
        <authorList>
            <person name="Klenk H.-P."/>
        </authorList>
    </citation>
    <scope>NUCLEOTIDE SEQUENCE [LARGE SCALE GENOMIC DNA]</scope>
    <source>
        <strain evidence="1 2">DSM 45507</strain>
    </source>
</reference>
<sequence length="29" mass="3290">MDVPLRAYAKCVDGQEQIVNQRIEDTLLA</sequence>
<organism evidence="1 2">
    <name type="scientific">Nonomuraea jabiensis</name>
    <dbReference type="NCBI Taxonomy" id="882448"/>
    <lineage>
        <taxon>Bacteria</taxon>
        <taxon>Bacillati</taxon>
        <taxon>Actinomycetota</taxon>
        <taxon>Actinomycetes</taxon>
        <taxon>Streptosporangiales</taxon>
        <taxon>Streptosporangiaceae</taxon>
        <taxon>Nonomuraea</taxon>
    </lineage>
</organism>
<proteinExistence type="predicted"/>
<dbReference type="AlphaFoldDB" id="A0A7W9G3K0"/>
<accession>A0A7W9G3K0</accession>
<gene>
    <name evidence="1" type="ORF">HD596_003353</name>
</gene>
<name>A0A7W9G3K0_9ACTN</name>
<dbReference type="Proteomes" id="UP000579153">
    <property type="component" value="Unassembled WGS sequence"/>
</dbReference>